<sequence>MTHTLIVTAVVLMAYGAAAATVLTIYRAADVKAPRLARMESDAARRLVAGSLDQVGYRRTMAVLAALDDVAHPLTVPGPPRQDDGPATR</sequence>
<keyword evidence="2" id="KW-1185">Reference proteome</keyword>
<comment type="caution">
    <text evidence="1">The sequence shown here is derived from an EMBL/GenBank/DDBJ whole genome shotgun (WGS) entry which is preliminary data.</text>
</comment>
<organism evidence="1 2">
    <name type="scientific">Dactylosporangium maewongense</name>
    <dbReference type="NCBI Taxonomy" id="634393"/>
    <lineage>
        <taxon>Bacteria</taxon>
        <taxon>Bacillati</taxon>
        <taxon>Actinomycetota</taxon>
        <taxon>Actinomycetes</taxon>
        <taxon>Micromonosporales</taxon>
        <taxon>Micromonosporaceae</taxon>
        <taxon>Dactylosporangium</taxon>
    </lineage>
</organism>
<proteinExistence type="predicted"/>
<reference evidence="1 2" key="1">
    <citation type="journal article" date="2019" name="Int. J. Syst. Evol. Microbiol.">
        <title>The Global Catalogue of Microorganisms (GCM) 10K type strain sequencing project: providing services to taxonomists for standard genome sequencing and annotation.</title>
        <authorList>
            <consortium name="The Broad Institute Genomics Platform"/>
            <consortium name="The Broad Institute Genome Sequencing Center for Infectious Disease"/>
            <person name="Wu L."/>
            <person name="Ma J."/>
        </authorList>
    </citation>
    <scope>NUCLEOTIDE SEQUENCE [LARGE SCALE GENOMIC DNA]</scope>
    <source>
        <strain evidence="1 2">JCM 15933</strain>
    </source>
</reference>
<name>A0ABN2B7H6_9ACTN</name>
<evidence type="ECO:0000313" key="1">
    <source>
        <dbReference type="EMBL" id="GAA1534784.1"/>
    </source>
</evidence>
<dbReference type="RefSeq" id="WP_344505775.1">
    <property type="nucleotide sequence ID" value="NZ_BAAAQD010000013.1"/>
</dbReference>
<evidence type="ECO:0000313" key="2">
    <source>
        <dbReference type="Proteomes" id="UP001501470"/>
    </source>
</evidence>
<gene>
    <name evidence="1" type="ORF">GCM10009827_061180</name>
</gene>
<dbReference type="Proteomes" id="UP001501470">
    <property type="component" value="Unassembled WGS sequence"/>
</dbReference>
<accession>A0ABN2B7H6</accession>
<dbReference type="EMBL" id="BAAAQD010000013">
    <property type="protein sequence ID" value="GAA1534784.1"/>
    <property type="molecule type" value="Genomic_DNA"/>
</dbReference>
<protein>
    <submittedName>
        <fullName evidence="1">Uncharacterized protein</fullName>
    </submittedName>
</protein>